<evidence type="ECO:0000313" key="1">
    <source>
        <dbReference type="EMBL" id="KAK8863667.1"/>
    </source>
</evidence>
<reference evidence="1 2" key="1">
    <citation type="submission" date="2024-04" db="EMBL/GenBank/DDBJ databases">
        <title>Tritrichomonas musculus Genome.</title>
        <authorList>
            <person name="Alves-Ferreira E."/>
            <person name="Grigg M."/>
            <person name="Lorenzi H."/>
            <person name="Galac M."/>
        </authorList>
    </citation>
    <scope>NUCLEOTIDE SEQUENCE [LARGE SCALE GENOMIC DNA]</scope>
    <source>
        <strain evidence="1 2">EAF2021</strain>
    </source>
</reference>
<dbReference type="PANTHER" id="PTHR48135">
    <property type="match status" value="1"/>
</dbReference>
<name>A0ABR2IKC3_9EUKA</name>
<dbReference type="PANTHER" id="PTHR48135:SF1">
    <property type="entry name" value="KILA-N DOMAIN-CONTAINING PROTEIN"/>
    <property type="match status" value="1"/>
</dbReference>
<dbReference type="Proteomes" id="UP001470230">
    <property type="component" value="Unassembled WGS sequence"/>
</dbReference>
<proteinExistence type="predicted"/>
<protein>
    <submittedName>
        <fullName evidence="1">Uncharacterized protein</fullName>
    </submittedName>
</protein>
<evidence type="ECO:0000313" key="2">
    <source>
        <dbReference type="Proteomes" id="UP001470230"/>
    </source>
</evidence>
<gene>
    <name evidence="1" type="ORF">M9Y10_011355</name>
</gene>
<sequence length="174" mass="20475">MALSMQLRCVINSIRIYEDKSWNDYFDAFLKEFYAQTDSYKQEKQPIYQLNKGFSIKENELRGTICDGKVMDSINDKVHDVLEKNHLPDTVENSKPIFNEIAKRITLKIDVDLVNGQCWGVRDDVHRLDQYEYEDLKSDIDKYNSIKQQLNANLNDTTIKKQLNESKAKLESEW</sequence>
<organism evidence="1 2">
    <name type="scientific">Tritrichomonas musculus</name>
    <dbReference type="NCBI Taxonomy" id="1915356"/>
    <lineage>
        <taxon>Eukaryota</taxon>
        <taxon>Metamonada</taxon>
        <taxon>Parabasalia</taxon>
        <taxon>Tritrichomonadida</taxon>
        <taxon>Tritrichomonadidae</taxon>
        <taxon>Tritrichomonas</taxon>
    </lineage>
</organism>
<accession>A0ABR2IKC3</accession>
<comment type="caution">
    <text evidence="1">The sequence shown here is derived from an EMBL/GenBank/DDBJ whole genome shotgun (WGS) entry which is preliminary data.</text>
</comment>
<dbReference type="EMBL" id="JAPFFF010000017">
    <property type="protein sequence ID" value="KAK8863667.1"/>
    <property type="molecule type" value="Genomic_DNA"/>
</dbReference>
<keyword evidence="2" id="KW-1185">Reference proteome</keyword>